<comment type="similarity">
    <text evidence="2">Belongs to the bZIP family. ATF subfamily.</text>
</comment>
<evidence type="ECO:0000313" key="10">
    <source>
        <dbReference type="Ensembl" id="ENSMAMP00000031242.1"/>
    </source>
</evidence>
<keyword evidence="11" id="KW-1185">Reference proteome</keyword>
<dbReference type="Ensembl" id="ENSMAMT00000032059.2">
    <property type="protein sequence ID" value="ENSMAMP00000031242.1"/>
    <property type="gene ID" value="ENSMAMG00000021017.2"/>
</dbReference>
<keyword evidence="6" id="KW-0539">Nucleus</keyword>
<feature type="region of interest" description="Disordered" evidence="8">
    <location>
        <begin position="413"/>
        <end position="439"/>
    </location>
</feature>
<comment type="subcellular location">
    <subcellularLocation>
        <location evidence="1">Membrane</location>
        <topology evidence="1">Single-pass membrane protein</topology>
    </subcellularLocation>
</comment>
<accession>A0A3Q3N3W2</accession>
<proteinExistence type="inferred from homology"/>
<evidence type="ECO:0000256" key="1">
    <source>
        <dbReference type="ARBA" id="ARBA00004167"/>
    </source>
</evidence>
<feature type="compositionally biased region" description="Low complexity" evidence="8">
    <location>
        <begin position="683"/>
        <end position="692"/>
    </location>
</feature>
<dbReference type="RefSeq" id="XP_026156701.1">
    <property type="nucleotide sequence ID" value="XM_026300916.1"/>
</dbReference>
<keyword evidence="7" id="KW-0175">Coiled coil</keyword>
<organism evidence="10 11">
    <name type="scientific">Mastacembelus armatus</name>
    <name type="common">zig-zag eel</name>
    <dbReference type="NCBI Taxonomy" id="205130"/>
    <lineage>
        <taxon>Eukaryota</taxon>
        <taxon>Metazoa</taxon>
        <taxon>Chordata</taxon>
        <taxon>Craniata</taxon>
        <taxon>Vertebrata</taxon>
        <taxon>Euteleostomi</taxon>
        <taxon>Actinopterygii</taxon>
        <taxon>Neopterygii</taxon>
        <taxon>Teleostei</taxon>
        <taxon>Neoteleostei</taxon>
        <taxon>Acanthomorphata</taxon>
        <taxon>Anabantaria</taxon>
        <taxon>Synbranchiformes</taxon>
        <taxon>Mastacembelidae</taxon>
        <taxon>Mastacembelus</taxon>
    </lineage>
</organism>
<dbReference type="GO" id="GO:0016020">
    <property type="term" value="C:membrane"/>
    <property type="evidence" value="ECO:0007669"/>
    <property type="project" value="UniProtKB-SubCell"/>
</dbReference>
<evidence type="ECO:0000256" key="5">
    <source>
        <dbReference type="ARBA" id="ARBA00023163"/>
    </source>
</evidence>
<dbReference type="PROSITE" id="PS00036">
    <property type="entry name" value="BZIP_BASIC"/>
    <property type="match status" value="1"/>
</dbReference>
<feature type="coiled-coil region" evidence="7">
    <location>
        <begin position="320"/>
        <end position="361"/>
    </location>
</feature>
<dbReference type="GeneTree" id="ENSGT00940000160798"/>
<dbReference type="OrthoDB" id="644067at2759"/>
<evidence type="ECO:0000313" key="11">
    <source>
        <dbReference type="Proteomes" id="UP000261640"/>
    </source>
</evidence>
<dbReference type="GO" id="GO:0030968">
    <property type="term" value="P:endoplasmic reticulum unfolded protein response"/>
    <property type="evidence" value="ECO:0007669"/>
    <property type="project" value="TreeGrafter"/>
</dbReference>
<dbReference type="GO" id="GO:0000978">
    <property type="term" value="F:RNA polymerase II cis-regulatory region sequence-specific DNA binding"/>
    <property type="evidence" value="ECO:0007669"/>
    <property type="project" value="TreeGrafter"/>
</dbReference>
<dbReference type="AlphaFoldDB" id="A0A3Q3N3W2"/>
<keyword evidence="5" id="KW-0804">Transcription</keyword>
<dbReference type="InParanoid" id="A0A3Q3N3W2"/>
<dbReference type="CDD" id="cd14700">
    <property type="entry name" value="bZIP_ATF6"/>
    <property type="match status" value="1"/>
</dbReference>
<evidence type="ECO:0000256" key="6">
    <source>
        <dbReference type="ARBA" id="ARBA00023242"/>
    </source>
</evidence>
<dbReference type="GO" id="GO:0000981">
    <property type="term" value="F:DNA-binding transcription factor activity, RNA polymerase II-specific"/>
    <property type="evidence" value="ECO:0007669"/>
    <property type="project" value="TreeGrafter"/>
</dbReference>
<dbReference type="GO" id="GO:0005634">
    <property type="term" value="C:nucleus"/>
    <property type="evidence" value="ECO:0007669"/>
    <property type="project" value="TreeGrafter"/>
</dbReference>
<dbReference type="InterPro" id="IPR004827">
    <property type="entry name" value="bZIP"/>
</dbReference>
<dbReference type="SMART" id="SM00338">
    <property type="entry name" value="BRLZ"/>
    <property type="match status" value="1"/>
</dbReference>
<dbReference type="PROSITE" id="PS50217">
    <property type="entry name" value="BZIP"/>
    <property type="match status" value="1"/>
</dbReference>
<feature type="region of interest" description="Disordered" evidence="8">
    <location>
        <begin position="639"/>
        <end position="714"/>
    </location>
</feature>
<dbReference type="STRING" id="205130.ENSMAMP00000031242"/>
<name>A0A3Q3N3W2_9TELE</name>
<sequence>MAADLLSDLDSRFFADNLLTSEDWDACLYQCESMEEGEDGDFGRGLKFDTTFDNDLVLTLDPDNPTSPWQHLDDNLLTGDSPVLKSEMTITQPLPVEMLFRVKAEPPSPASSLGSDCSMASPDPQVTVKGENPPTPPYMYGDVLSPPLGSMEVTVATTAVPSPQASIQTPLTTQIPTVISGIQTQAAVLSSSATLKASTILSTKPPIQPRPVCVATLPVPQTPAPAKTLILQGLPSMDQARPVVLSQSVCLGSTPAIVKMEPISPSIPQHCSSPTTPPTSKPIVPATSTLPGNNSSDIDMKVLKRQQRMIKNRESACQSRKKKKEYLQNLEAQLREAQQENERLRRENQALRERLAGKEGSDSASNKRAICVMAVLLFMTFSFGPVSISDRTLSTGLQDSVDSTFSRRHLLEINQQQQAEPPSRVEDKTEVEEDGGDERWKRGEAERYTPESYQFRNFSEMFSDMKDLVLQDIDQYFTSSDCRQFNRSESLRLADELRGWVHRHQIDRKKSGGKPKIAKKAKMAQKAQLRKTNFSRYLPIQAHRSIESQLQLLPGPEVTYSDFLDAIDRREDTFYVVSFRRDHLLLPAISHNKTSRPKMSLVMPAMSVNESLYNSSQGYEMMMQVDCEVMDTRIIPIKSSAVPPSLRDPPPPRPASSHHHHHSPHHHHGNHTSLRGRHQHHPSSSSSASSSSPRDRLPARRQSSEYLISQSEGL</sequence>
<dbReference type="SUPFAM" id="SSF57959">
    <property type="entry name" value="Leucine zipper domain"/>
    <property type="match status" value="1"/>
</dbReference>
<evidence type="ECO:0000256" key="7">
    <source>
        <dbReference type="SAM" id="Coils"/>
    </source>
</evidence>
<feature type="compositionally biased region" description="Basic residues" evidence="8">
    <location>
        <begin position="656"/>
        <end position="681"/>
    </location>
</feature>
<reference evidence="10" key="1">
    <citation type="submission" date="2025-08" db="UniProtKB">
        <authorList>
            <consortium name="Ensembl"/>
        </authorList>
    </citation>
    <scope>IDENTIFICATION</scope>
</reference>
<reference evidence="10" key="2">
    <citation type="submission" date="2025-09" db="UniProtKB">
        <authorList>
            <consortium name="Ensembl"/>
        </authorList>
    </citation>
    <scope>IDENTIFICATION</scope>
</reference>
<dbReference type="Pfam" id="PF00170">
    <property type="entry name" value="bZIP_1"/>
    <property type="match status" value="1"/>
</dbReference>
<dbReference type="InterPro" id="IPR051882">
    <property type="entry name" value="ATF_bZIP_TF"/>
</dbReference>
<dbReference type="Proteomes" id="UP000261640">
    <property type="component" value="Unplaced"/>
</dbReference>
<dbReference type="InterPro" id="IPR046347">
    <property type="entry name" value="bZIP_sf"/>
</dbReference>
<keyword evidence="3" id="KW-0805">Transcription regulation</keyword>
<protein>
    <submittedName>
        <fullName evidence="10">Activating transcription factor 6 beta</fullName>
    </submittedName>
</protein>
<evidence type="ECO:0000256" key="4">
    <source>
        <dbReference type="ARBA" id="ARBA00023125"/>
    </source>
</evidence>
<evidence type="ECO:0000256" key="8">
    <source>
        <dbReference type="SAM" id="MobiDB-lite"/>
    </source>
</evidence>
<feature type="compositionally biased region" description="Polar residues" evidence="8">
    <location>
        <begin position="704"/>
        <end position="714"/>
    </location>
</feature>
<evidence type="ECO:0000256" key="3">
    <source>
        <dbReference type="ARBA" id="ARBA00023015"/>
    </source>
</evidence>
<feature type="domain" description="BZIP" evidence="9">
    <location>
        <begin position="302"/>
        <end position="355"/>
    </location>
</feature>
<dbReference type="CTD" id="1388"/>
<dbReference type="GeneID" id="113126782"/>
<dbReference type="PANTHER" id="PTHR46164:SF2">
    <property type="entry name" value="CYCLIC AMP-DEPENDENT TRANSCRIPTION FACTOR ATF-6 BETA"/>
    <property type="match status" value="1"/>
</dbReference>
<evidence type="ECO:0000256" key="2">
    <source>
        <dbReference type="ARBA" id="ARBA00009050"/>
    </source>
</evidence>
<dbReference type="Gene3D" id="1.20.5.170">
    <property type="match status" value="1"/>
</dbReference>
<keyword evidence="4" id="KW-0238">DNA-binding</keyword>
<dbReference type="PANTHER" id="PTHR46164">
    <property type="entry name" value="ATF6, ISOFORM C"/>
    <property type="match status" value="1"/>
</dbReference>
<evidence type="ECO:0000259" key="9">
    <source>
        <dbReference type="PROSITE" id="PS50217"/>
    </source>
</evidence>